<dbReference type="AlphaFoldDB" id="B3QYR7"/>
<name>B3QYR7_CHLT3</name>
<dbReference type="PRINTS" id="PR00111">
    <property type="entry name" value="ABHYDROLASE"/>
</dbReference>
<protein>
    <submittedName>
        <fullName evidence="2">Alpha/beta hydrolase fold</fullName>
    </submittedName>
</protein>
<evidence type="ECO:0000313" key="3">
    <source>
        <dbReference type="Proteomes" id="UP000001208"/>
    </source>
</evidence>
<dbReference type="PANTHER" id="PTHR46438">
    <property type="entry name" value="ALPHA/BETA-HYDROLASES SUPERFAMILY PROTEIN"/>
    <property type="match status" value="1"/>
</dbReference>
<dbReference type="InterPro" id="IPR029058">
    <property type="entry name" value="AB_hydrolase_fold"/>
</dbReference>
<dbReference type="Proteomes" id="UP000001208">
    <property type="component" value="Chromosome"/>
</dbReference>
<proteinExistence type="predicted"/>
<organism evidence="2 3">
    <name type="scientific">Chloroherpeton thalassium (strain ATCC 35110 / GB-78)</name>
    <dbReference type="NCBI Taxonomy" id="517418"/>
    <lineage>
        <taxon>Bacteria</taxon>
        <taxon>Pseudomonadati</taxon>
        <taxon>Chlorobiota</taxon>
        <taxon>Chlorobiia</taxon>
        <taxon>Chlorobiales</taxon>
        <taxon>Chloroherpetonaceae</taxon>
        <taxon>Chloroherpeton</taxon>
    </lineage>
</organism>
<dbReference type="InterPro" id="IPR000073">
    <property type="entry name" value="AB_hydrolase_1"/>
</dbReference>
<dbReference type="STRING" id="517418.Ctha_2691"/>
<dbReference type="Pfam" id="PF00561">
    <property type="entry name" value="Abhydrolase_1"/>
    <property type="match status" value="1"/>
</dbReference>
<dbReference type="PANTHER" id="PTHR46438:SF11">
    <property type="entry name" value="LIPASE-RELATED"/>
    <property type="match status" value="1"/>
</dbReference>
<accession>B3QYR7</accession>
<reference evidence="2 3" key="1">
    <citation type="submission" date="2008-06" db="EMBL/GenBank/DDBJ databases">
        <title>Complete sequence of Chloroherpeton thalassium ATCC 35110.</title>
        <authorList>
            <consortium name="US DOE Joint Genome Institute"/>
            <person name="Lucas S."/>
            <person name="Copeland A."/>
            <person name="Lapidus A."/>
            <person name="Glavina del Rio T."/>
            <person name="Dalin E."/>
            <person name="Tice H."/>
            <person name="Bruce D."/>
            <person name="Goodwin L."/>
            <person name="Pitluck S."/>
            <person name="Schmutz J."/>
            <person name="Larimer F."/>
            <person name="Land M."/>
            <person name="Hauser L."/>
            <person name="Kyrpides N."/>
            <person name="Mikhailova N."/>
            <person name="Liu Z."/>
            <person name="Li T."/>
            <person name="Zhao F."/>
            <person name="Overmann J."/>
            <person name="Bryant D.A."/>
            <person name="Richardson P."/>
        </authorList>
    </citation>
    <scope>NUCLEOTIDE SEQUENCE [LARGE SCALE GENOMIC DNA]</scope>
    <source>
        <strain evidence="3">ATCC 35110 / GB-78</strain>
    </source>
</reference>
<dbReference type="HOGENOM" id="CLU_020336_13_4_10"/>
<dbReference type="SUPFAM" id="SSF53474">
    <property type="entry name" value="alpha/beta-Hydrolases"/>
    <property type="match status" value="1"/>
</dbReference>
<dbReference type="eggNOG" id="COG2267">
    <property type="taxonomic scope" value="Bacteria"/>
</dbReference>
<dbReference type="GO" id="GO:0016787">
    <property type="term" value="F:hydrolase activity"/>
    <property type="evidence" value="ECO:0007669"/>
    <property type="project" value="UniProtKB-KW"/>
</dbReference>
<keyword evidence="3" id="KW-1185">Reference proteome</keyword>
<evidence type="ECO:0000259" key="1">
    <source>
        <dbReference type="Pfam" id="PF00561"/>
    </source>
</evidence>
<sequence length="296" mass="33466">MRQDSFFNWTYEPGKTAKIRFQEYGNAHSSKTPMLFIHGYGAMLEHWNENIPHFSADYKIYAMDLMGLGGSEKPNTKYSLKLWGKQIEAFLDFMNLEKVILVGHSMGGATSLMFAHHQPDRLDTLVLVDPSGIFADNVGDFERMLYRLVGTPVIGDFMFGLFANSFGAKQSLIPTYYDQSKVTDELVEQFAKPLRSPGAIWAYLSPSRHPHEFLLDQLARPTCFTGNALIVWGEFDKGLPADKLVPEFQKLLPQAEVQIIPKAAHCAHHDAPEIFNEGLSSFLNRVQQRLETNPAH</sequence>
<gene>
    <name evidence="2" type="ordered locus">Ctha_2691</name>
</gene>
<dbReference type="Gene3D" id="3.40.50.1820">
    <property type="entry name" value="alpha/beta hydrolase"/>
    <property type="match status" value="1"/>
</dbReference>
<dbReference type="EMBL" id="CP001100">
    <property type="protein sequence ID" value="ACF15140.1"/>
    <property type="molecule type" value="Genomic_DNA"/>
</dbReference>
<feature type="domain" description="AB hydrolase-1" evidence="1">
    <location>
        <begin position="33"/>
        <end position="272"/>
    </location>
</feature>
<evidence type="ECO:0000313" key="2">
    <source>
        <dbReference type="EMBL" id="ACF15140.1"/>
    </source>
</evidence>
<dbReference type="RefSeq" id="WP_012501222.1">
    <property type="nucleotide sequence ID" value="NC_011026.1"/>
</dbReference>
<keyword evidence="2" id="KW-0378">Hydrolase</keyword>
<dbReference type="OrthoDB" id="9799612at2"/>
<dbReference type="KEGG" id="cts:Ctha_2691"/>